<sequence>MDNQSRDAVCTQEEISNEEYRYKTNLRNCTNRSVHSKQFSVEHFKIKKLPKEFQISPLEDLVTRMTKLTVRLHYSFQENDMHKFCLGSGFVQRVIQKNGSLCPCQKCSDSSAGQRETTWFQLMISSASCVFSRFDSNAKKYATADIEFRGYEEIKRKVSIFKVECDKSVGEESDWCVCFGASHDQELCFKLMGYLDEFEALQKNLYQWHRQKENAKDLKLMIIVGYPHGGHMKISVLESYQREHIKDLGNGQALCRYTYGAVTCPGSSGSPLYICGQPISGFGYWFGHPNNHARGSKEKGFSCTGTECGY</sequence>
<dbReference type="InterPro" id="IPR009003">
    <property type="entry name" value="Peptidase_S1_PA"/>
</dbReference>
<evidence type="ECO:0000313" key="2">
    <source>
        <dbReference type="Proteomes" id="UP001233172"/>
    </source>
</evidence>
<comment type="caution">
    <text evidence="1">The sequence shown here is derived from an EMBL/GenBank/DDBJ whole genome shotgun (WGS) entry which is preliminary data.</text>
</comment>
<proteinExistence type="predicted"/>
<keyword evidence="2" id="KW-1185">Reference proteome</keyword>
<reference evidence="1" key="2">
    <citation type="submission" date="2023-04" db="EMBL/GenBank/DDBJ databases">
        <authorList>
            <person name="Bu L."/>
            <person name="Lu L."/>
            <person name="Laidemitt M.R."/>
            <person name="Zhang S.M."/>
            <person name="Mutuku M."/>
            <person name="Mkoji G."/>
            <person name="Steinauer M."/>
            <person name="Loker E.S."/>
        </authorList>
    </citation>
    <scope>NUCLEOTIDE SEQUENCE</scope>
    <source>
        <strain evidence="1">KasaAsao</strain>
        <tissue evidence="1">Whole Snail</tissue>
    </source>
</reference>
<evidence type="ECO:0000313" key="1">
    <source>
        <dbReference type="EMBL" id="KAK0047530.1"/>
    </source>
</evidence>
<dbReference type="EMBL" id="JASAOG010000150">
    <property type="protein sequence ID" value="KAK0047530.1"/>
    <property type="molecule type" value="Genomic_DNA"/>
</dbReference>
<dbReference type="Proteomes" id="UP001233172">
    <property type="component" value="Unassembled WGS sequence"/>
</dbReference>
<accession>A0AAD8B3V4</accession>
<protein>
    <submittedName>
        <fullName evidence="1">Acidic repeat-containing protein-like isoform X2</fullName>
    </submittedName>
</protein>
<dbReference type="SUPFAM" id="SSF50494">
    <property type="entry name" value="Trypsin-like serine proteases"/>
    <property type="match status" value="1"/>
</dbReference>
<gene>
    <name evidence="1" type="ORF">Bpfe_023082</name>
</gene>
<organism evidence="1 2">
    <name type="scientific">Biomphalaria pfeifferi</name>
    <name type="common">Bloodfluke planorb</name>
    <name type="synonym">Freshwater snail</name>
    <dbReference type="NCBI Taxonomy" id="112525"/>
    <lineage>
        <taxon>Eukaryota</taxon>
        <taxon>Metazoa</taxon>
        <taxon>Spiralia</taxon>
        <taxon>Lophotrochozoa</taxon>
        <taxon>Mollusca</taxon>
        <taxon>Gastropoda</taxon>
        <taxon>Heterobranchia</taxon>
        <taxon>Euthyneura</taxon>
        <taxon>Panpulmonata</taxon>
        <taxon>Hygrophila</taxon>
        <taxon>Lymnaeoidea</taxon>
        <taxon>Planorbidae</taxon>
        <taxon>Biomphalaria</taxon>
    </lineage>
</organism>
<dbReference type="AlphaFoldDB" id="A0AAD8B3V4"/>
<reference evidence="1" key="1">
    <citation type="journal article" date="2023" name="PLoS Negl. Trop. Dis.">
        <title>A genome sequence for Biomphalaria pfeifferi, the major vector snail for the human-infecting parasite Schistosoma mansoni.</title>
        <authorList>
            <person name="Bu L."/>
            <person name="Lu L."/>
            <person name="Laidemitt M.R."/>
            <person name="Zhang S.M."/>
            <person name="Mutuku M."/>
            <person name="Mkoji G."/>
            <person name="Steinauer M."/>
            <person name="Loker E.S."/>
        </authorList>
    </citation>
    <scope>NUCLEOTIDE SEQUENCE</scope>
    <source>
        <strain evidence="1">KasaAsao</strain>
    </source>
</reference>
<name>A0AAD8B3V4_BIOPF</name>